<dbReference type="HOGENOM" id="CLU_006349_0_0_1"/>
<dbReference type="GO" id="GO:0016740">
    <property type="term" value="F:transferase activity"/>
    <property type="evidence" value="ECO:0007669"/>
    <property type="project" value="UniProtKB-KW"/>
</dbReference>
<feature type="region of interest" description="Disordered" evidence="15">
    <location>
        <begin position="658"/>
        <end position="679"/>
    </location>
</feature>
<dbReference type="Gene3D" id="3.80.10.10">
    <property type="entry name" value="Ribonuclease Inhibitor"/>
    <property type="match status" value="1"/>
</dbReference>
<evidence type="ECO:0000256" key="7">
    <source>
        <dbReference type="ARBA" id="ARBA00022763"/>
    </source>
</evidence>
<evidence type="ECO:0000256" key="14">
    <source>
        <dbReference type="SAM" id="Coils"/>
    </source>
</evidence>
<dbReference type="InterPro" id="IPR013105">
    <property type="entry name" value="TPR_2"/>
</dbReference>
<dbReference type="GO" id="GO:0072423">
    <property type="term" value="P:response to DNA damage checkpoint signaling"/>
    <property type="evidence" value="ECO:0007669"/>
    <property type="project" value="InterPro"/>
</dbReference>
<keyword evidence="17" id="KW-0808">Transferase</keyword>
<dbReference type="Pfam" id="PF07719">
    <property type="entry name" value="TPR_2"/>
    <property type="match status" value="1"/>
</dbReference>
<dbReference type="Gramene" id="rna49613">
    <property type="protein sequence ID" value="RHN43089.1"/>
    <property type="gene ID" value="gene49613"/>
</dbReference>
<feature type="coiled-coil region" evidence="14">
    <location>
        <begin position="278"/>
        <end position="325"/>
    </location>
</feature>
<dbReference type="InterPro" id="IPR019734">
    <property type="entry name" value="TPR_rpt"/>
</dbReference>
<keyword evidence="7" id="KW-0227">DNA damage</keyword>
<dbReference type="Proteomes" id="UP000265566">
    <property type="component" value="Chromosome 8"/>
</dbReference>
<evidence type="ECO:0000313" key="18">
    <source>
        <dbReference type="EnsemblPlants" id="AET04696"/>
    </source>
</evidence>
<keyword evidence="6" id="KW-0677">Repeat</keyword>
<dbReference type="PROSITE" id="PS50005">
    <property type="entry name" value="TPR"/>
    <property type="match status" value="2"/>
</dbReference>
<feature type="compositionally biased region" description="Polar residues" evidence="15">
    <location>
        <begin position="569"/>
        <end position="581"/>
    </location>
</feature>
<keyword evidence="8 13" id="KW-0802">TPR repeat</keyword>
<evidence type="ECO:0000256" key="13">
    <source>
        <dbReference type="PROSITE-ProRule" id="PRU00339"/>
    </source>
</evidence>
<evidence type="ECO:0000313" key="20">
    <source>
        <dbReference type="Proteomes" id="UP000265566"/>
    </source>
</evidence>
<dbReference type="InterPro" id="IPR032675">
    <property type="entry name" value="LRR_dom_sf"/>
</dbReference>
<evidence type="ECO:0000256" key="4">
    <source>
        <dbReference type="ARBA" id="ARBA00022454"/>
    </source>
</evidence>
<dbReference type="SUPFAM" id="SSF52047">
    <property type="entry name" value="RNI-like"/>
    <property type="match status" value="1"/>
</dbReference>
<dbReference type="Pfam" id="PF13374">
    <property type="entry name" value="TPR_10"/>
    <property type="match status" value="1"/>
</dbReference>
<dbReference type="GO" id="GO:0009933">
    <property type="term" value="P:meristem structural organization"/>
    <property type="evidence" value="ECO:0000318"/>
    <property type="project" value="GO_Central"/>
</dbReference>
<dbReference type="PROSITE" id="PS50293">
    <property type="entry name" value="TPR_REGION"/>
    <property type="match status" value="1"/>
</dbReference>
<feature type="repeat" description="TPR" evidence="13">
    <location>
        <begin position="245"/>
        <end position="278"/>
    </location>
</feature>
<dbReference type="PANTHER" id="PTHR47684:SF1">
    <property type="entry name" value="PROTEIN TONSOKU"/>
    <property type="match status" value="1"/>
</dbReference>
<dbReference type="Gene3D" id="1.25.40.10">
    <property type="entry name" value="Tetratricopeptide repeat domain"/>
    <property type="match status" value="2"/>
</dbReference>
<comment type="subcellular location">
    <subcellularLocation>
        <location evidence="1">Chromosome</location>
    </subcellularLocation>
    <subcellularLocation>
        <location evidence="2">Nucleus</location>
        <location evidence="2">Nucleoplasm</location>
    </subcellularLocation>
</comment>
<dbReference type="GO" id="GO:0040029">
    <property type="term" value="P:epigenetic regulation of gene expression"/>
    <property type="evidence" value="ECO:0007669"/>
    <property type="project" value="InterPro"/>
</dbReference>
<feature type="region of interest" description="Disordered" evidence="15">
    <location>
        <begin position="554"/>
        <end position="582"/>
    </location>
</feature>
<evidence type="ECO:0000256" key="6">
    <source>
        <dbReference type="ARBA" id="ARBA00022737"/>
    </source>
</evidence>
<reference evidence="16 19" key="2">
    <citation type="journal article" date="2014" name="BMC Genomics">
        <title>An improved genome release (version Mt4.0) for the model legume Medicago truncatula.</title>
        <authorList>
            <person name="Tang H."/>
            <person name="Krishnakumar V."/>
            <person name="Bidwell S."/>
            <person name="Rosen B."/>
            <person name="Chan A."/>
            <person name="Zhou S."/>
            <person name="Gentzbittel L."/>
            <person name="Childs K.L."/>
            <person name="Yandell M."/>
            <person name="Gundlach H."/>
            <person name="Mayer K.F."/>
            <person name="Schwartz D.C."/>
            <person name="Town C.D."/>
        </authorList>
    </citation>
    <scope>GENOME REANNOTATION</scope>
    <source>
        <strain evidence="18 19">cv. Jemalong A17</strain>
    </source>
</reference>
<dbReference type="eggNOG" id="KOG0619">
    <property type="taxonomic scope" value="Eukaryota"/>
</dbReference>
<keyword evidence="4" id="KW-0158">Chromosome</keyword>
<sequence length="1319" mass="148033">MDSELKSAKSAYRNAKEEGNHREEARWANVIGDILKNRGEYVKALKWLRIDYEISLKYLSENHLVTTCQSLGEIYLRLEQFSDALIFQKKHLDLARDNEDLVEQQRASTQLGRTYHELFSRSEHDHNSIRNAKKYFKSAMDLAVSLKENPPNNKSSFLKEYIDAYNNIGMLEMELDNLHDAENILRRGLKICDEEEISEHDDGRSRLHHNLGNVYMELRRWNDAMKNMKRDILICHKIGHCQGEAKGYINLGEVHYRTQKYEEARSCYEKALGLAKSLEDEDALVRQINQNIETVKEAVKVMDEIKKEEQKLKKLKRDIASARGTLHERKHLLQENGALERLVEKARMIAAWEKYCEFAKERKKVANDLCDRQRLGDSYLDVGESYQKLRKFNKAIKWYEKSWKMYKTIGNLEGQALVKINIGNVLDSTHNWKEACDAYKESYRIAVEADLPVVQLSALENMHYSNMIRFDDEDETRRLKLLIDELKKSNEEIEANNVPDDCCSETDTEADDCMSNSGPDDFCLPKTTYRSKTLTPEDELDDDTTPLMSTYQSIKGSSRKITGHKESHTNSTKQVDQSPRSLTKLKSVHQAVSGRKRVRVILSDDDEDDEVECSSRKDRDYPLEDLPNYDTIKSKISPSKIQVLPEYGSKCAINVEESSSSFKGSSPNTGTKTSRHSRSLSNDIVAEPYFPSGSKCDTDVSGKQNGVAHPMMHHSLHDRYIACRIGNDIVYVEEALCAAGDQFDIDSLKAVVACKFYLQFPAEKKSEGLLPIIQHIKCAGRDLESLETVENIMEHLQNNMVEAFIDGWIQKRLIKMYVDCCKGLSVEPKIKVLKKLYNLQVSDDEIIASDCDLQDLSITPLIDALHSQMAFSMLDISHNCLGNGTMEKLRKVFTTSGQSYGDLTLDLHCNRFGPTTLFQICECSVLFARLEVLNISGNRLTDACGSYLSTMLKNCTALCSLNVENCSITSKTIQKIADALDSGSVLSHLCIGYNHPVTGNAVVNLLSKLSTLKRFSELNMSGLKLGRPVVDSLCQLAGTLTLSGLILGGTGIGNEGAMKVTEPLLKGTEEFVKLDISYCGLTSDYILSINVNSFCSITDLNLEGNPIMLEGCNTLFSLLINSQCCLKVLVLKKCQLGLAGVVHIIEALADNSGLEELNLADNSVSTELSALQCAASSKSCSQNQEQKLDTMKVDDNQEVFCSPNTLDDQLEVADSEDNQVRAEAAASGIDDSCASSCQRNSSPDCHFTQQISSAIAKAKNLQSLDLSNNNFSAQAAETLYGSWTTLRPLSSHRHITKHIIHFSTKEKKCCSVKPCCKKV</sequence>
<keyword evidence="10" id="KW-0234">DNA repair</keyword>
<dbReference type="InterPro" id="IPR011990">
    <property type="entry name" value="TPR-like_helical_dom_sf"/>
</dbReference>
<evidence type="ECO:0000313" key="19">
    <source>
        <dbReference type="Proteomes" id="UP000002051"/>
    </source>
</evidence>
<dbReference type="FunFam" id="1.25.40.10:FF:000961">
    <property type="entry name" value="Protein TONSOKU"/>
    <property type="match status" value="1"/>
</dbReference>
<dbReference type="KEGG" id="mtr:11436212"/>
<keyword evidence="5" id="KW-0433">Leucine-rich repeat</keyword>
<dbReference type="EnsemblPlants" id="AET04696">
    <property type="protein sequence ID" value="AET04696"/>
    <property type="gene ID" value="MTR_8g093100"/>
</dbReference>
<evidence type="ECO:0000256" key="15">
    <source>
        <dbReference type="SAM" id="MobiDB-lite"/>
    </source>
</evidence>
<dbReference type="FunFam" id="3.80.10.10:FF:000500">
    <property type="entry name" value="Protein TONSOKU"/>
    <property type="match status" value="1"/>
</dbReference>
<keyword evidence="9" id="KW-0156">Chromatin regulator</keyword>
<dbReference type="InterPro" id="IPR001611">
    <property type="entry name" value="Leu-rich_rpt"/>
</dbReference>
<dbReference type="GO" id="GO:0005694">
    <property type="term" value="C:chromosome"/>
    <property type="evidence" value="ECO:0007669"/>
    <property type="project" value="UniProtKB-SubCell"/>
</dbReference>
<reference evidence="17" key="5">
    <citation type="journal article" date="2018" name="Nat. Plants">
        <title>Whole-genome landscape of Medicago truncatula symbiotic genes.</title>
        <authorList>
            <person name="Pecrix Y."/>
            <person name="Gamas P."/>
            <person name="Carrere S."/>
        </authorList>
    </citation>
    <scope>NUCLEOTIDE SEQUENCE</scope>
    <source>
        <tissue evidence="17">Leaves</tissue>
    </source>
</reference>
<keyword evidence="19" id="KW-1185">Reference proteome</keyword>
<evidence type="ECO:0000313" key="17">
    <source>
        <dbReference type="EMBL" id="RHN43089.1"/>
    </source>
</evidence>
<dbReference type="InterPro" id="IPR044227">
    <property type="entry name" value="TONSOKU"/>
</dbReference>
<dbReference type="EMBL" id="PSQE01000008">
    <property type="protein sequence ID" value="RHN43089.1"/>
    <property type="molecule type" value="Genomic_DNA"/>
</dbReference>
<dbReference type="GO" id="GO:0005634">
    <property type="term" value="C:nucleus"/>
    <property type="evidence" value="ECO:0000318"/>
    <property type="project" value="GO_Central"/>
</dbReference>
<evidence type="ECO:0000256" key="1">
    <source>
        <dbReference type="ARBA" id="ARBA00004286"/>
    </source>
</evidence>
<evidence type="ECO:0000256" key="5">
    <source>
        <dbReference type="ARBA" id="ARBA00022614"/>
    </source>
</evidence>
<dbReference type="Pfam" id="PF00560">
    <property type="entry name" value="LRR_1"/>
    <property type="match status" value="1"/>
</dbReference>
<dbReference type="GO" id="GO:0005654">
    <property type="term" value="C:nucleoplasm"/>
    <property type="evidence" value="ECO:0007669"/>
    <property type="project" value="UniProtKB-SubCell"/>
</dbReference>
<dbReference type="Pfam" id="PF13176">
    <property type="entry name" value="TPR_7"/>
    <property type="match status" value="1"/>
</dbReference>
<accession>G7LD57</accession>
<dbReference type="GO" id="GO:0006281">
    <property type="term" value="P:DNA repair"/>
    <property type="evidence" value="ECO:0007669"/>
    <property type="project" value="UniProtKB-KW"/>
</dbReference>
<dbReference type="GO" id="GO:0042393">
    <property type="term" value="F:histone binding"/>
    <property type="evidence" value="ECO:0007669"/>
    <property type="project" value="UniProtKB-ARBA"/>
</dbReference>
<evidence type="ECO:0000256" key="9">
    <source>
        <dbReference type="ARBA" id="ARBA00022853"/>
    </source>
</evidence>
<dbReference type="eggNOG" id="KOG1124">
    <property type="taxonomic scope" value="Eukaryota"/>
</dbReference>
<evidence type="ECO:0000256" key="10">
    <source>
        <dbReference type="ARBA" id="ARBA00023204"/>
    </source>
</evidence>
<feature type="repeat" description="TPR" evidence="13">
    <location>
        <begin position="376"/>
        <end position="409"/>
    </location>
</feature>
<dbReference type="Pfam" id="PF13181">
    <property type="entry name" value="TPR_8"/>
    <property type="match status" value="1"/>
</dbReference>
<dbReference type="PANTHER" id="PTHR47684">
    <property type="entry name" value="PROTEIN TONSOKU"/>
    <property type="match status" value="1"/>
</dbReference>
<dbReference type="SMART" id="SM00028">
    <property type="entry name" value="TPR"/>
    <property type="match status" value="6"/>
</dbReference>
<reference evidence="18" key="3">
    <citation type="submission" date="2015-04" db="UniProtKB">
        <authorList>
            <consortium name="EnsemblPlants"/>
        </authorList>
    </citation>
    <scope>IDENTIFICATION</scope>
    <source>
        <strain evidence="18">cv. Jemalong A17</strain>
    </source>
</reference>
<dbReference type="STRING" id="3880.G7LD57"/>
<proteinExistence type="inferred from homology"/>
<dbReference type="Proteomes" id="UP000002051">
    <property type="component" value="Chromosome 8"/>
</dbReference>
<name>G7LD57_MEDTR</name>
<dbReference type="PaxDb" id="3880-AET04696"/>
<dbReference type="OrthoDB" id="626167at2759"/>
<keyword evidence="11" id="KW-0539">Nucleus</keyword>
<evidence type="ECO:0000256" key="2">
    <source>
        <dbReference type="ARBA" id="ARBA00004642"/>
    </source>
</evidence>
<evidence type="ECO:0000256" key="12">
    <source>
        <dbReference type="ARBA" id="ARBA00069409"/>
    </source>
</evidence>
<comment type="similarity">
    <text evidence="3">Belongs to the Tonsoku family.</text>
</comment>
<gene>
    <name evidence="18" type="primary">11436212</name>
    <name evidence="16" type="ordered locus">MTR_8g093100</name>
    <name evidence="17" type="ORF">MtrunA17_Chr8g0384021</name>
</gene>
<protein>
    <recommendedName>
        <fullName evidence="12">Protein TONSOKU</fullName>
    </recommendedName>
</protein>
<organism evidence="16 19">
    <name type="scientific">Medicago truncatula</name>
    <name type="common">Barrel medic</name>
    <name type="synonym">Medicago tribuloides</name>
    <dbReference type="NCBI Taxonomy" id="3880"/>
    <lineage>
        <taxon>Eukaryota</taxon>
        <taxon>Viridiplantae</taxon>
        <taxon>Streptophyta</taxon>
        <taxon>Embryophyta</taxon>
        <taxon>Tracheophyta</taxon>
        <taxon>Spermatophyta</taxon>
        <taxon>Magnoliopsida</taxon>
        <taxon>eudicotyledons</taxon>
        <taxon>Gunneridae</taxon>
        <taxon>Pentapetalae</taxon>
        <taxon>rosids</taxon>
        <taxon>fabids</taxon>
        <taxon>Fabales</taxon>
        <taxon>Fabaceae</taxon>
        <taxon>Papilionoideae</taxon>
        <taxon>50 kb inversion clade</taxon>
        <taxon>NPAAA clade</taxon>
        <taxon>Hologalegina</taxon>
        <taxon>IRL clade</taxon>
        <taxon>Trifolieae</taxon>
        <taxon>Medicago</taxon>
    </lineage>
</organism>
<dbReference type="EMBL" id="CM001224">
    <property type="protein sequence ID" value="AET04696.2"/>
    <property type="molecule type" value="Genomic_DNA"/>
</dbReference>
<dbReference type="SUPFAM" id="SSF48452">
    <property type="entry name" value="TPR-like"/>
    <property type="match status" value="3"/>
</dbReference>
<evidence type="ECO:0000256" key="3">
    <source>
        <dbReference type="ARBA" id="ARBA00010999"/>
    </source>
</evidence>
<keyword evidence="14" id="KW-0175">Coiled coil</keyword>
<reference evidence="20" key="4">
    <citation type="journal article" date="2018" name="Nat. Plants">
        <title>Whole-genome landscape of Medicago truncatula symbiotic genes.</title>
        <authorList>
            <person name="Pecrix Y."/>
            <person name="Staton S.E."/>
            <person name="Sallet E."/>
            <person name="Lelandais-Briere C."/>
            <person name="Moreau S."/>
            <person name="Carrere S."/>
            <person name="Blein T."/>
            <person name="Jardinaud M.F."/>
            <person name="Latrasse D."/>
            <person name="Zouine M."/>
            <person name="Zahm M."/>
            <person name="Kreplak J."/>
            <person name="Mayjonade B."/>
            <person name="Satge C."/>
            <person name="Perez M."/>
            <person name="Cauet S."/>
            <person name="Marande W."/>
            <person name="Chantry-Darmon C."/>
            <person name="Lopez-Roques C."/>
            <person name="Bouchez O."/>
            <person name="Berard A."/>
            <person name="Debelle F."/>
            <person name="Munos S."/>
            <person name="Bendahmane A."/>
            <person name="Berges H."/>
            <person name="Niebel A."/>
            <person name="Buitink J."/>
            <person name="Frugier F."/>
            <person name="Benhamed M."/>
            <person name="Crespi M."/>
            <person name="Gouzy J."/>
            <person name="Gamas P."/>
        </authorList>
    </citation>
    <scope>NUCLEOTIDE SEQUENCE [LARGE SCALE GENOMIC DNA]</scope>
    <source>
        <strain evidence="20">cv. Jemalong A17</strain>
    </source>
</reference>
<evidence type="ECO:0000256" key="11">
    <source>
        <dbReference type="ARBA" id="ARBA00023242"/>
    </source>
</evidence>
<evidence type="ECO:0000256" key="8">
    <source>
        <dbReference type="ARBA" id="ARBA00022803"/>
    </source>
</evidence>
<dbReference type="SMART" id="SM00368">
    <property type="entry name" value="LRR_RI"/>
    <property type="match status" value="8"/>
</dbReference>
<reference evidence="16 19" key="1">
    <citation type="journal article" date="2011" name="Nature">
        <title>The Medicago genome provides insight into the evolution of rhizobial symbioses.</title>
        <authorList>
            <person name="Young N.D."/>
            <person name="Debelle F."/>
            <person name="Oldroyd G.E."/>
            <person name="Geurts R."/>
            <person name="Cannon S.B."/>
            <person name="Udvardi M.K."/>
            <person name="Benedito V.A."/>
            <person name="Mayer K.F."/>
            <person name="Gouzy J."/>
            <person name="Schoof H."/>
            <person name="Van de Peer Y."/>
            <person name="Proost S."/>
            <person name="Cook D.R."/>
            <person name="Meyers B.C."/>
            <person name="Spannagl M."/>
            <person name="Cheung F."/>
            <person name="De Mita S."/>
            <person name="Krishnakumar V."/>
            <person name="Gundlach H."/>
            <person name="Zhou S."/>
            <person name="Mudge J."/>
            <person name="Bharti A.K."/>
            <person name="Murray J.D."/>
            <person name="Naoumkina M.A."/>
            <person name="Rosen B."/>
            <person name="Silverstein K.A."/>
            <person name="Tang H."/>
            <person name="Rombauts S."/>
            <person name="Zhao P.X."/>
            <person name="Zhou P."/>
            <person name="Barbe V."/>
            <person name="Bardou P."/>
            <person name="Bechner M."/>
            <person name="Bellec A."/>
            <person name="Berger A."/>
            <person name="Berges H."/>
            <person name="Bidwell S."/>
            <person name="Bisseling T."/>
            <person name="Choisne N."/>
            <person name="Couloux A."/>
            <person name="Denny R."/>
            <person name="Deshpande S."/>
            <person name="Dai X."/>
            <person name="Doyle J.J."/>
            <person name="Dudez A.M."/>
            <person name="Farmer A.D."/>
            <person name="Fouteau S."/>
            <person name="Franken C."/>
            <person name="Gibelin C."/>
            <person name="Gish J."/>
            <person name="Goldstein S."/>
            <person name="Gonzalez A.J."/>
            <person name="Green P.J."/>
            <person name="Hallab A."/>
            <person name="Hartog M."/>
            <person name="Hua A."/>
            <person name="Humphray S.J."/>
            <person name="Jeong D.H."/>
            <person name="Jing Y."/>
            <person name="Jocker A."/>
            <person name="Kenton S.M."/>
            <person name="Kim D.J."/>
            <person name="Klee K."/>
            <person name="Lai H."/>
            <person name="Lang C."/>
            <person name="Lin S."/>
            <person name="Macmil S.L."/>
            <person name="Magdelenat G."/>
            <person name="Matthews L."/>
            <person name="McCorrison J."/>
            <person name="Monaghan E.L."/>
            <person name="Mun J.H."/>
            <person name="Najar F.Z."/>
            <person name="Nicholson C."/>
            <person name="Noirot C."/>
            <person name="O'Bleness M."/>
            <person name="Paule C.R."/>
            <person name="Poulain J."/>
            <person name="Prion F."/>
            <person name="Qin B."/>
            <person name="Qu C."/>
            <person name="Retzel E.F."/>
            <person name="Riddle C."/>
            <person name="Sallet E."/>
            <person name="Samain S."/>
            <person name="Samson N."/>
            <person name="Sanders I."/>
            <person name="Saurat O."/>
            <person name="Scarpelli C."/>
            <person name="Schiex T."/>
            <person name="Segurens B."/>
            <person name="Severin A.J."/>
            <person name="Sherrier D.J."/>
            <person name="Shi R."/>
            <person name="Sims S."/>
            <person name="Singer S.R."/>
            <person name="Sinharoy S."/>
            <person name="Sterck L."/>
            <person name="Viollet A."/>
            <person name="Wang B.B."/>
            <person name="Wang K."/>
            <person name="Wang M."/>
            <person name="Wang X."/>
            <person name="Warfsmann J."/>
            <person name="Weissenbach J."/>
            <person name="White D.D."/>
            <person name="White J.D."/>
            <person name="Wiley G.B."/>
            <person name="Wincker P."/>
            <person name="Xing Y."/>
            <person name="Yang L."/>
            <person name="Yao Z."/>
            <person name="Ying F."/>
            <person name="Zhai J."/>
            <person name="Zhou L."/>
            <person name="Zuber A."/>
            <person name="Denarie J."/>
            <person name="Dixon R.A."/>
            <person name="May G.D."/>
            <person name="Schwartz D.C."/>
            <person name="Rogers J."/>
            <person name="Quetier F."/>
            <person name="Town C.D."/>
            <person name="Roe B.A."/>
        </authorList>
    </citation>
    <scope>NUCLEOTIDE SEQUENCE [LARGE SCALE GENOMIC DNA]</scope>
    <source>
        <strain evidence="16">A17</strain>
        <strain evidence="18 19">cv. Jemalong A17</strain>
    </source>
</reference>
<evidence type="ECO:0000313" key="16">
    <source>
        <dbReference type="EMBL" id="AET04696.2"/>
    </source>
</evidence>